<evidence type="ECO:0000313" key="3">
    <source>
        <dbReference type="Proteomes" id="UP000469763"/>
    </source>
</evidence>
<evidence type="ECO:0000259" key="1">
    <source>
        <dbReference type="PROSITE" id="PS50943"/>
    </source>
</evidence>
<name>A0A7K3THY4_9BIFI</name>
<proteinExistence type="predicted"/>
<dbReference type="EMBL" id="WHZY01000005">
    <property type="protein sequence ID" value="NEG78240.1"/>
    <property type="molecule type" value="Genomic_DNA"/>
</dbReference>
<gene>
    <name evidence="2" type="ORF">GFD22_04510</name>
</gene>
<accession>A0A7K3THY4</accession>
<comment type="caution">
    <text evidence="2">The sequence shown here is derived from an EMBL/GenBank/DDBJ whole genome shotgun (WGS) entry which is preliminary data.</text>
</comment>
<feature type="domain" description="HTH cro/C1-type" evidence="1">
    <location>
        <begin position="66"/>
        <end position="120"/>
    </location>
</feature>
<dbReference type="Pfam" id="PF01381">
    <property type="entry name" value="HTH_3"/>
    <property type="match status" value="1"/>
</dbReference>
<dbReference type="CDD" id="cd00093">
    <property type="entry name" value="HTH_XRE"/>
    <property type="match status" value="1"/>
</dbReference>
<dbReference type="AlphaFoldDB" id="A0A7K3THY4"/>
<dbReference type="SMART" id="SM00530">
    <property type="entry name" value="HTH_XRE"/>
    <property type="match status" value="1"/>
</dbReference>
<dbReference type="InterPro" id="IPR010982">
    <property type="entry name" value="Lambda_DNA-bd_dom_sf"/>
</dbReference>
<dbReference type="PROSITE" id="PS50943">
    <property type="entry name" value="HTH_CROC1"/>
    <property type="match status" value="1"/>
</dbReference>
<sequence length="142" mass="16124">MLYSPLRWFGPVLMRGAFYIPVRKPWFLMPSRRRNGPRLTSGDNSMPTIDTMGPTSIWEVGLTMTLRKLRQKRGLTQQELAERVHGVNQSRVAGYENGRYDVRNMTLGTLLEVLDAVGQKALARKLRTLLLEDSTFGAVSDK</sequence>
<dbReference type="Proteomes" id="UP000469763">
    <property type="component" value="Unassembled WGS sequence"/>
</dbReference>
<dbReference type="InterPro" id="IPR001387">
    <property type="entry name" value="Cro/C1-type_HTH"/>
</dbReference>
<reference evidence="2 3" key="1">
    <citation type="submission" date="2019-10" db="EMBL/GenBank/DDBJ databases">
        <title>Bifidobacterium from non-human primates.</title>
        <authorList>
            <person name="Modesto M."/>
        </authorList>
    </citation>
    <scope>NUCLEOTIDE SEQUENCE [LARGE SCALE GENOMIC DNA]</scope>
    <source>
        <strain evidence="2 3">TREC</strain>
    </source>
</reference>
<dbReference type="GO" id="GO:0003677">
    <property type="term" value="F:DNA binding"/>
    <property type="evidence" value="ECO:0007669"/>
    <property type="project" value="InterPro"/>
</dbReference>
<dbReference type="SUPFAM" id="SSF47413">
    <property type="entry name" value="lambda repressor-like DNA-binding domains"/>
    <property type="match status" value="1"/>
</dbReference>
<dbReference type="Gene3D" id="1.10.260.40">
    <property type="entry name" value="lambda repressor-like DNA-binding domains"/>
    <property type="match status" value="1"/>
</dbReference>
<keyword evidence="3" id="KW-1185">Reference proteome</keyword>
<protein>
    <submittedName>
        <fullName evidence="2">Helix-turn-helix domain-containing protein</fullName>
    </submittedName>
</protein>
<evidence type="ECO:0000313" key="2">
    <source>
        <dbReference type="EMBL" id="NEG78240.1"/>
    </source>
</evidence>
<dbReference type="OrthoDB" id="3235880at2"/>
<organism evidence="2 3">
    <name type="scientific">Bifidobacterium avesanii</name>
    <dbReference type="NCBI Taxonomy" id="1798157"/>
    <lineage>
        <taxon>Bacteria</taxon>
        <taxon>Bacillati</taxon>
        <taxon>Actinomycetota</taxon>
        <taxon>Actinomycetes</taxon>
        <taxon>Bifidobacteriales</taxon>
        <taxon>Bifidobacteriaceae</taxon>
        <taxon>Bifidobacterium</taxon>
    </lineage>
</organism>